<reference evidence="3" key="1">
    <citation type="journal article" date="2019" name="Int. J. Syst. Evol. Microbiol.">
        <title>The Global Catalogue of Microorganisms (GCM) 10K type strain sequencing project: providing services to taxonomists for standard genome sequencing and annotation.</title>
        <authorList>
            <consortium name="The Broad Institute Genomics Platform"/>
            <consortium name="The Broad Institute Genome Sequencing Center for Infectious Disease"/>
            <person name="Wu L."/>
            <person name="Ma J."/>
        </authorList>
    </citation>
    <scope>NUCLEOTIDE SEQUENCE [LARGE SCALE GENOMIC DNA]</scope>
    <source>
        <strain evidence="3">NBRC 109341</strain>
    </source>
</reference>
<name>A0ABQ6C7M7_9BURK</name>
<protein>
    <submittedName>
        <fullName evidence="2">Glyoxalase</fullName>
    </submittedName>
</protein>
<organism evidence="2 3">
    <name type="scientific">Hydrogenophaga electricum</name>
    <dbReference type="NCBI Taxonomy" id="1230953"/>
    <lineage>
        <taxon>Bacteria</taxon>
        <taxon>Pseudomonadati</taxon>
        <taxon>Pseudomonadota</taxon>
        <taxon>Betaproteobacteria</taxon>
        <taxon>Burkholderiales</taxon>
        <taxon>Comamonadaceae</taxon>
        <taxon>Hydrogenophaga</taxon>
    </lineage>
</organism>
<dbReference type="Gene3D" id="3.10.180.10">
    <property type="entry name" value="2,3-Dihydroxybiphenyl 1,2-Dioxygenase, domain 1"/>
    <property type="match status" value="1"/>
</dbReference>
<gene>
    <name evidence="2" type="ORF">GCM10007935_16480</name>
</gene>
<keyword evidence="3" id="KW-1185">Reference proteome</keyword>
<dbReference type="EMBL" id="BSPB01000009">
    <property type="protein sequence ID" value="GLS14217.1"/>
    <property type="molecule type" value="Genomic_DNA"/>
</dbReference>
<dbReference type="Pfam" id="PF13468">
    <property type="entry name" value="Glyoxalase_3"/>
    <property type="match status" value="1"/>
</dbReference>
<dbReference type="RefSeq" id="WP_284307394.1">
    <property type="nucleotide sequence ID" value="NZ_BSPB01000009.1"/>
</dbReference>
<dbReference type="Proteomes" id="UP001156903">
    <property type="component" value="Unassembled WGS sequence"/>
</dbReference>
<evidence type="ECO:0000313" key="3">
    <source>
        <dbReference type="Proteomes" id="UP001156903"/>
    </source>
</evidence>
<dbReference type="InterPro" id="IPR029068">
    <property type="entry name" value="Glyas_Bleomycin-R_OHBP_Dase"/>
</dbReference>
<dbReference type="SUPFAM" id="SSF54593">
    <property type="entry name" value="Glyoxalase/Bleomycin resistance protein/Dihydroxybiphenyl dioxygenase"/>
    <property type="match status" value="1"/>
</dbReference>
<evidence type="ECO:0000313" key="2">
    <source>
        <dbReference type="EMBL" id="GLS14217.1"/>
    </source>
</evidence>
<accession>A0ABQ6C7M7</accession>
<proteinExistence type="predicted"/>
<feature type="domain" description="Glyoxalase-like" evidence="1">
    <location>
        <begin position="9"/>
        <end position="200"/>
    </location>
</feature>
<evidence type="ECO:0000259" key="1">
    <source>
        <dbReference type="Pfam" id="PF13468"/>
    </source>
</evidence>
<dbReference type="InterPro" id="IPR025870">
    <property type="entry name" value="Glyoxalase-like_dom"/>
</dbReference>
<sequence length="241" mass="25525">MTAAAPAQLDHLVVAARTLDDGVAWCRATLGVEPGPGGAHPLFGTHNRLLRLDSVDHPRAYLEIIAIDPPVRPQRAPGLKRWFDLDDPALQARLAQQGPQLVHWVAAVPDLAAATAAWAALGIDRGPALAASRPTPDGLLQWQITVRDDGQRLFDGALPTLIQWGDTHPSARMASAGLTLRSLHLQHPQADRLQQALAAIGLTSVAASAGPARLITRLSGPDGQERCLTHPLLAAGNPSFP</sequence>
<comment type="caution">
    <text evidence="2">The sequence shown here is derived from an EMBL/GenBank/DDBJ whole genome shotgun (WGS) entry which is preliminary data.</text>
</comment>